<dbReference type="FunFam" id="1.10.150.910:FF:000003">
    <property type="entry name" value="DNA damage-binding protein 1a"/>
    <property type="match status" value="1"/>
</dbReference>
<evidence type="ECO:0000313" key="10">
    <source>
        <dbReference type="EMBL" id="CRK94878.1"/>
    </source>
</evidence>
<keyword evidence="4 6" id="KW-0539">Nucleus</keyword>
<evidence type="ECO:0000256" key="3">
    <source>
        <dbReference type="ARBA" id="ARBA00014577"/>
    </source>
</evidence>
<dbReference type="SUPFAM" id="SSF50998">
    <property type="entry name" value="Quinoprotein alcohol dehydrogenase-like"/>
    <property type="match status" value="1"/>
</dbReference>
<dbReference type="Pfam" id="PF23726">
    <property type="entry name" value="Beta-prop_RSE1_2nd"/>
    <property type="match status" value="1"/>
</dbReference>
<dbReference type="Gene3D" id="1.10.150.910">
    <property type="match status" value="1"/>
</dbReference>
<dbReference type="InterPro" id="IPR004871">
    <property type="entry name" value="RSE1/DDB1/CPSF1_C"/>
</dbReference>
<dbReference type="Pfam" id="PF10433">
    <property type="entry name" value="Beta-prop_RSE1_1st"/>
    <property type="match status" value="1"/>
</dbReference>
<feature type="domain" description="RSE1/DDB1/CPSF1 first beta-propeller" evidence="8">
    <location>
        <begin position="14"/>
        <end position="342"/>
    </location>
</feature>
<evidence type="ECO:0000259" key="7">
    <source>
        <dbReference type="Pfam" id="PF03178"/>
    </source>
</evidence>
<dbReference type="GO" id="GO:0005634">
    <property type="term" value="C:nucleus"/>
    <property type="evidence" value="ECO:0007669"/>
    <property type="project" value="UniProtKB-SubCell"/>
</dbReference>
<evidence type="ECO:0000256" key="4">
    <source>
        <dbReference type="ARBA" id="ARBA00023242"/>
    </source>
</evidence>
<evidence type="ECO:0000256" key="6">
    <source>
        <dbReference type="RuleBase" id="RU368023"/>
    </source>
</evidence>
<dbReference type="AlphaFoldDB" id="A0A1J1I7F1"/>
<dbReference type="STRING" id="568069.A0A1J1I7F1"/>
<feature type="domain" description="RSE1/DDB1/CPSF1 second beta-propeller" evidence="9">
    <location>
        <begin position="398"/>
        <end position="707"/>
    </location>
</feature>
<evidence type="ECO:0000256" key="1">
    <source>
        <dbReference type="ARBA" id="ARBA00004123"/>
    </source>
</evidence>
<accession>A0A1J1I7F1</accession>
<proteinExistence type="inferred from homology"/>
<dbReference type="Proteomes" id="UP000183832">
    <property type="component" value="Unassembled WGS sequence"/>
</dbReference>
<evidence type="ECO:0000313" key="11">
    <source>
        <dbReference type="Proteomes" id="UP000183832"/>
    </source>
</evidence>
<name>A0A1J1I7F1_9DIPT</name>
<dbReference type="InterPro" id="IPR018846">
    <property type="entry name" value="Beta-prop_RSE1/DDB1/CPSF1_1st"/>
</dbReference>
<dbReference type="GO" id="GO:0003676">
    <property type="term" value="F:nucleic acid binding"/>
    <property type="evidence" value="ECO:0007669"/>
    <property type="project" value="InterPro"/>
</dbReference>
<dbReference type="EMBL" id="CVRI01000040">
    <property type="protein sequence ID" value="CRK94878.1"/>
    <property type="molecule type" value="Genomic_DNA"/>
</dbReference>
<dbReference type="InterPro" id="IPR011047">
    <property type="entry name" value="Quinoprotein_ADH-like_sf"/>
</dbReference>
<dbReference type="Gene3D" id="2.130.10.10">
    <property type="entry name" value="YVTN repeat-like/Quinoprotein amine dehydrogenase"/>
    <property type="match status" value="3"/>
</dbReference>
<feature type="domain" description="RSE1/DDB1/CPSF1 C-terminal" evidence="7">
    <location>
        <begin position="793"/>
        <end position="1102"/>
    </location>
</feature>
<dbReference type="InterPro" id="IPR058543">
    <property type="entry name" value="Beta-prop_RSE1/DDB1/CPSF1_2nd"/>
</dbReference>
<dbReference type="Pfam" id="PF03178">
    <property type="entry name" value="CPSF_A"/>
    <property type="match status" value="1"/>
</dbReference>
<keyword evidence="6" id="KW-0963">Cytoplasm</keyword>
<reference evidence="10 11" key="1">
    <citation type="submission" date="2015-04" db="EMBL/GenBank/DDBJ databases">
        <authorList>
            <person name="Syromyatnikov M.Y."/>
            <person name="Popov V.N."/>
        </authorList>
    </citation>
    <scope>NUCLEOTIDE SEQUENCE [LARGE SCALE GENOMIC DNA]</scope>
</reference>
<dbReference type="FunFam" id="2.130.10.10:FF:000081">
    <property type="entry name" value="DNA damage-binding protein 1"/>
    <property type="match status" value="1"/>
</dbReference>
<evidence type="ECO:0000256" key="2">
    <source>
        <dbReference type="ARBA" id="ARBA00007453"/>
    </source>
</evidence>
<gene>
    <name evidence="10" type="ORF">CLUMA_CG008370</name>
</gene>
<sequence>MAHNYIVTAQKPTAVNACVTGNFTSETDLNLIVAKNSRLEIFLVTPEGLKPIKEVGIYGKTAVLKLFRPADEKKDLIFILTQAYQAMILECKYNKERDDFEIITKAHGNVSDKVGKPAETGILAVIDPKARVIGMRLYEGLFKIIPLEKDSSELKAYSLRMEDVNVQDVEFLYGCNSPTLIVIHQDLNGRHIKTHEISLREKEFVKVSWKQDNVETEATMLIPVPTPLGGAIVIGQESIVYHDGSTYVATAPPIIKQSTITCYARVDTKGRRYLLGNMSGNLFMLFLEAETNAQGNLYVKDLKVELLGEISIPECITYLDNGVLFIGSRHGDSQLVKLNTVADENGAYVVPMETFTNLGPILDMCVVDLERQGQGQIITCSGSFKDGTLRIIRNGIGIQEHACIDLPGIKGMWALQVGIEDSSYDNTLVLSFVGHTRILTLTGEEVEETEIDGFLSDQQTFYCANVFFGQIIQVTPTSARLIKCDNKSMVSEWSPPQSRRIGVVACNQEQLVCASGCDIFYIEIQDGKLVETSTIQLEYEIACLDVSPLDDGATKSDIVAVGLWTDISVCLLKLPTLERIFTEKLGGEIIPRSILVAKFEGINYLLCALGDGSMFYFVLDKDSGKLTDQKKVTLGTQPTILKTFSSLSTTNVFACSDRPTVIYSSNHKLVFSNVNLKEVNHMCSLNAEAYPDSLALATKNSVILGTIDEIQKLHIRTVTLGESPRRIAYQETSSTFGVITVRTDIQDSSGLKPLRSSASTLTNNITTSSNLPSLSRPAGVVSVEYGQEMEIHNLLIVDQNTFEVLHAHQFMQTEYALSLMSAKLGEDPNTYYIVGTAIVNPEEPDPKAGRIIVFHFSDGKLHQIAEKEIKGACYSLVEFNGKVLASINTTVRLFEWTSDKDLRLECSHFNNVLALFLKTKGDFILVGDLMRSITLLQYKQMEGSFEEIARDYEPNWMTAIEILDDDNFLGAENGSNLFVGQKDSAATTDEERQQMPEVAQFHLGDMINVFRHGSLAMQNVGERTTPTQGCVLYGTVSGAIGLVTQIPPDFYDFLRHLEERLTHTIKSVGKIDHATWRSFRTDQKVEPCEGFIDGDLVESFLDLSREKMRECASGLQIDNNGQKQEATVDDIIKIVEDLTRIH</sequence>
<dbReference type="OrthoDB" id="433457at2759"/>
<dbReference type="InterPro" id="IPR015943">
    <property type="entry name" value="WD40/YVTN_repeat-like_dom_sf"/>
</dbReference>
<dbReference type="PANTHER" id="PTHR10644">
    <property type="entry name" value="DNA REPAIR/RNA PROCESSING CPSF FAMILY"/>
    <property type="match status" value="1"/>
</dbReference>
<protein>
    <recommendedName>
        <fullName evidence="3 6">DNA damage-binding protein 1</fullName>
    </recommendedName>
    <alternativeName>
        <fullName evidence="5 6">Damage-specific DNA-binding protein 1</fullName>
    </alternativeName>
</protein>
<dbReference type="GO" id="GO:0005737">
    <property type="term" value="C:cytoplasm"/>
    <property type="evidence" value="ECO:0007669"/>
    <property type="project" value="UniProtKB-SubCell"/>
</dbReference>
<comment type="function">
    <text evidence="6">Plays a role in DNA repair. May be a component of an E3 ubiquitin-protein ligase which promotes histone ubiquitination in response to UV irradiation. Histone ubiquitination may be important for subsequent DNA repair.</text>
</comment>
<comment type="similarity">
    <text evidence="2 6">Belongs to the DDB1 family.</text>
</comment>
<dbReference type="FunFam" id="2.130.10.10:FF:000070">
    <property type="entry name" value="DNA damage-binding protein 1"/>
    <property type="match status" value="1"/>
</dbReference>
<keyword evidence="11" id="KW-1185">Reference proteome</keyword>
<dbReference type="InterPro" id="IPR050358">
    <property type="entry name" value="RSE1/DDB1/CFT1"/>
</dbReference>
<comment type="pathway">
    <text evidence="6">Protein modification; protein ubiquitination.</text>
</comment>
<evidence type="ECO:0000256" key="5">
    <source>
        <dbReference type="ARBA" id="ARBA00031668"/>
    </source>
</evidence>
<evidence type="ECO:0000259" key="9">
    <source>
        <dbReference type="Pfam" id="PF23726"/>
    </source>
</evidence>
<organism evidence="10 11">
    <name type="scientific">Clunio marinus</name>
    <dbReference type="NCBI Taxonomy" id="568069"/>
    <lineage>
        <taxon>Eukaryota</taxon>
        <taxon>Metazoa</taxon>
        <taxon>Ecdysozoa</taxon>
        <taxon>Arthropoda</taxon>
        <taxon>Hexapoda</taxon>
        <taxon>Insecta</taxon>
        <taxon>Pterygota</taxon>
        <taxon>Neoptera</taxon>
        <taxon>Endopterygota</taxon>
        <taxon>Diptera</taxon>
        <taxon>Nematocera</taxon>
        <taxon>Chironomoidea</taxon>
        <taxon>Chironomidae</taxon>
        <taxon>Clunio</taxon>
    </lineage>
</organism>
<evidence type="ECO:0000259" key="8">
    <source>
        <dbReference type="Pfam" id="PF10433"/>
    </source>
</evidence>
<dbReference type="GO" id="GO:0043161">
    <property type="term" value="P:proteasome-mediated ubiquitin-dependent protein catabolic process"/>
    <property type="evidence" value="ECO:0007669"/>
    <property type="project" value="UniProtKB-UniRule"/>
</dbReference>
<comment type="subcellular location">
    <subcellularLocation>
        <location evidence="6">Cytoplasm</location>
    </subcellularLocation>
    <subcellularLocation>
        <location evidence="1 6">Nucleus</location>
    </subcellularLocation>
</comment>